<keyword evidence="1" id="KW-1133">Transmembrane helix</keyword>
<protein>
    <submittedName>
        <fullName evidence="2">Uncharacterized protein</fullName>
    </submittedName>
</protein>
<name>A0A015XB63_BACFG</name>
<dbReference type="EMBL" id="JGDJ01000178">
    <property type="protein sequence ID" value="EXZ28963.1"/>
    <property type="molecule type" value="Genomic_DNA"/>
</dbReference>
<dbReference type="AlphaFoldDB" id="A0A015XB63"/>
<keyword evidence="1" id="KW-0812">Transmembrane</keyword>
<gene>
    <name evidence="2" type="ORF">M136_1765</name>
</gene>
<organism evidence="2 3">
    <name type="scientific">Bacteroides fragilis str. S36L11</name>
    <dbReference type="NCBI Taxonomy" id="1339327"/>
    <lineage>
        <taxon>Bacteria</taxon>
        <taxon>Pseudomonadati</taxon>
        <taxon>Bacteroidota</taxon>
        <taxon>Bacteroidia</taxon>
        <taxon>Bacteroidales</taxon>
        <taxon>Bacteroidaceae</taxon>
        <taxon>Bacteroides</taxon>
    </lineage>
</organism>
<accession>A0A015XB63</accession>
<proteinExistence type="predicted"/>
<evidence type="ECO:0000313" key="3">
    <source>
        <dbReference type="Proteomes" id="UP000022082"/>
    </source>
</evidence>
<feature type="transmembrane region" description="Helical" evidence="1">
    <location>
        <begin position="20"/>
        <end position="43"/>
    </location>
</feature>
<keyword evidence="1" id="KW-0472">Membrane</keyword>
<comment type="caution">
    <text evidence="2">The sequence shown here is derived from an EMBL/GenBank/DDBJ whole genome shotgun (WGS) entry which is preliminary data.</text>
</comment>
<evidence type="ECO:0000256" key="1">
    <source>
        <dbReference type="SAM" id="Phobius"/>
    </source>
</evidence>
<dbReference type="Proteomes" id="UP000022082">
    <property type="component" value="Unassembled WGS sequence"/>
</dbReference>
<reference evidence="2 3" key="1">
    <citation type="submission" date="2014-02" db="EMBL/GenBank/DDBJ databases">
        <authorList>
            <person name="Sears C."/>
            <person name="Carroll K."/>
            <person name="Sack B.R."/>
            <person name="Qadri F."/>
            <person name="Myers L.L."/>
            <person name="Chung G.-T."/>
            <person name="Escheverria P."/>
            <person name="Fraser C.M."/>
            <person name="Sadzewicz L."/>
            <person name="Shefchek K.A."/>
            <person name="Tallon L."/>
            <person name="Das S.P."/>
            <person name="Daugherty S."/>
            <person name="Mongodin E.F."/>
        </authorList>
    </citation>
    <scope>NUCLEOTIDE SEQUENCE [LARGE SCALE GENOMIC DNA]</scope>
    <source>
        <strain evidence="2 3">S36L11</strain>
    </source>
</reference>
<sequence>MFDNYAALSYNERDNDFINIISIYNTVSYFISHLKMFLSFFIFRNKEKVYECNTLINNTLLNIDSETLSET</sequence>
<evidence type="ECO:0000313" key="2">
    <source>
        <dbReference type="EMBL" id="EXZ28963.1"/>
    </source>
</evidence>